<accession>A0A090FV61</accession>
<dbReference type="EMBL" id="CCNB01000044">
    <property type="protein sequence ID" value="CDX45618.1"/>
    <property type="molecule type" value="Genomic_DNA"/>
</dbReference>
<evidence type="ECO:0000313" key="1">
    <source>
        <dbReference type="EMBL" id="CDX45618.1"/>
    </source>
</evidence>
<reference evidence="1 2" key="1">
    <citation type="submission" date="2014-08" db="EMBL/GenBank/DDBJ databases">
        <authorList>
            <person name="Moulin Lionel"/>
        </authorList>
    </citation>
    <scope>NUCLEOTIDE SEQUENCE [LARGE SCALE GENOMIC DNA]</scope>
</reference>
<dbReference type="Proteomes" id="UP000046373">
    <property type="component" value="Unassembled WGS sequence"/>
</dbReference>
<proteinExistence type="predicted"/>
<protein>
    <submittedName>
        <fullName evidence="1">Uncharacterized protein</fullName>
    </submittedName>
</protein>
<gene>
    <name evidence="1" type="ORF">MPLDJ20_70233</name>
</gene>
<organism evidence="1 2">
    <name type="scientific">Mesorhizobium plurifarium</name>
    <dbReference type="NCBI Taxonomy" id="69974"/>
    <lineage>
        <taxon>Bacteria</taxon>
        <taxon>Pseudomonadati</taxon>
        <taxon>Pseudomonadota</taxon>
        <taxon>Alphaproteobacteria</taxon>
        <taxon>Hyphomicrobiales</taxon>
        <taxon>Phyllobacteriaceae</taxon>
        <taxon>Mesorhizobium</taxon>
    </lineage>
</organism>
<sequence>MPMKWRFKSGRFGRTIFPWWEPESGNKNNRSKHERLLMFLIDACKKASRLNLTAFQVFPAGILFRR</sequence>
<name>A0A090FV61_MESPL</name>
<evidence type="ECO:0000313" key="2">
    <source>
        <dbReference type="Proteomes" id="UP000046373"/>
    </source>
</evidence>
<dbReference type="AlphaFoldDB" id="A0A090FV61"/>